<gene>
    <name evidence="2" type="ORF">GCM10023224_37800</name>
</gene>
<sequence>MVYASRSRYPREAATRDFHEQVAAVNRGADKQGLPFWPPTTDDPGPARIGERGPDLCDRAVPTGSRSDRGGQSAIGR</sequence>
<protein>
    <submittedName>
        <fullName evidence="2">Uncharacterized protein</fullName>
    </submittedName>
</protein>
<proteinExistence type="predicted"/>
<dbReference type="Proteomes" id="UP001499993">
    <property type="component" value="Unassembled WGS sequence"/>
</dbReference>
<evidence type="ECO:0000256" key="1">
    <source>
        <dbReference type="SAM" id="MobiDB-lite"/>
    </source>
</evidence>
<reference evidence="3" key="1">
    <citation type="journal article" date="2019" name="Int. J. Syst. Evol. Microbiol.">
        <title>The Global Catalogue of Microorganisms (GCM) 10K type strain sequencing project: providing services to taxonomists for standard genome sequencing and annotation.</title>
        <authorList>
            <consortium name="The Broad Institute Genomics Platform"/>
            <consortium name="The Broad Institute Genome Sequencing Center for Infectious Disease"/>
            <person name="Wu L."/>
            <person name="Ma J."/>
        </authorList>
    </citation>
    <scope>NUCLEOTIDE SEQUENCE [LARGE SCALE GENOMIC DNA]</scope>
    <source>
        <strain evidence="3">JCM 18123</strain>
    </source>
</reference>
<evidence type="ECO:0000313" key="3">
    <source>
        <dbReference type="Proteomes" id="UP001499993"/>
    </source>
</evidence>
<accession>A0ABP9GTT9</accession>
<keyword evidence="3" id="KW-1185">Reference proteome</keyword>
<evidence type="ECO:0000313" key="2">
    <source>
        <dbReference type="EMBL" id="GAA4950040.1"/>
    </source>
</evidence>
<feature type="region of interest" description="Disordered" evidence="1">
    <location>
        <begin position="26"/>
        <end position="77"/>
    </location>
</feature>
<name>A0ABP9GTT9_9ACTN</name>
<dbReference type="EMBL" id="BAABIK010000023">
    <property type="protein sequence ID" value="GAA4950040.1"/>
    <property type="molecule type" value="Genomic_DNA"/>
</dbReference>
<comment type="caution">
    <text evidence="2">The sequence shown here is derived from an EMBL/GenBank/DDBJ whole genome shotgun (WGS) entry which is preliminary data.</text>
</comment>
<feature type="compositionally biased region" description="Basic and acidic residues" evidence="1">
    <location>
        <begin position="49"/>
        <end position="58"/>
    </location>
</feature>
<organism evidence="2 3">
    <name type="scientific">Streptomonospora halophila</name>
    <dbReference type="NCBI Taxonomy" id="427369"/>
    <lineage>
        <taxon>Bacteria</taxon>
        <taxon>Bacillati</taxon>
        <taxon>Actinomycetota</taxon>
        <taxon>Actinomycetes</taxon>
        <taxon>Streptosporangiales</taxon>
        <taxon>Nocardiopsidaceae</taxon>
        <taxon>Streptomonospora</taxon>
    </lineage>
</organism>